<dbReference type="PANTHER" id="PTHR44154">
    <property type="entry name" value="QUINONE OXIDOREDUCTASE"/>
    <property type="match status" value="1"/>
</dbReference>
<dbReference type="InterPro" id="IPR020843">
    <property type="entry name" value="ER"/>
</dbReference>
<dbReference type="EMBL" id="JAPWIE010000015">
    <property type="protein sequence ID" value="MCZ4553897.1"/>
    <property type="molecule type" value="Genomic_DNA"/>
</dbReference>
<dbReference type="Proteomes" id="UP001067235">
    <property type="component" value="Unassembled WGS sequence"/>
</dbReference>
<feature type="domain" description="Enoyl reductase (ER)" evidence="2">
    <location>
        <begin position="8"/>
        <end position="298"/>
    </location>
</feature>
<dbReference type="Pfam" id="PF08240">
    <property type="entry name" value="ADH_N"/>
    <property type="match status" value="1"/>
</dbReference>
<dbReference type="Pfam" id="PF13602">
    <property type="entry name" value="ADH_zinc_N_2"/>
    <property type="match status" value="1"/>
</dbReference>
<organism evidence="3 4">
    <name type="scientific">Gordonia rubripertincta</name>
    <name type="common">Rhodococcus corallinus</name>
    <dbReference type="NCBI Taxonomy" id="36822"/>
    <lineage>
        <taxon>Bacteria</taxon>
        <taxon>Bacillati</taxon>
        <taxon>Actinomycetota</taxon>
        <taxon>Actinomycetes</taxon>
        <taxon>Mycobacteriales</taxon>
        <taxon>Gordoniaceae</taxon>
        <taxon>Gordonia</taxon>
    </lineage>
</organism>
<keyword evidence="4" id="KW-1185">Reference proteome</keyword>
<dbReference type="InterPro" id="IPR011032">
    <property type="entry name" value="GroES-like_sf"/>
</dbReference>
<dbReference type="RefSeq" id="WP_301574604.1">
    <property type="nucleotide sequence ID" value="NZ_JAPWIE010000015.1"/>
</dbReference>
<dbReference type="SUPFAM" id="SSF50129">
    <property type="entry name" value="GroES-like"/>
    <property type="match status" value="1"/>
</dbReference>
<comment type="caution">
    <text evidence="3">The sequence shown here is derived from an EMBL/GenBank/DDBJ whole genome shotgun (WGS) entry which is preliminary data.</text>
</comment>
<keyword evidence="1" id="KW-0521">NADP</keyword>
<dbReference type="SMART" id="SM00829">
    <property type="entry name" value="PKS_ER"/>
    <property type="match status" value="1"/>
</dbReference>
<reference evidence="3" key="1">
    <citation type="submission" date="2022-12" db="EMBL/GenBank/DDBJ databases">
        <authorList>
            <person name="Krivoruchko A.V."/>
            <person name="Elkin A."/>
        </authorList>
    </citation>
    <scope>NUCLEOTIDE SEQUENCE</scope>
    <source>
        <strain evidence="3">IEGM 1388</strain>
    </source>
</reference>
<dbReference type="InterPro" id="IPR013154">
    <property type="entry name" value="ADH-like_N"/>
</dbReference>
<dbReference type="CDD" id="cd05289">
    <property type="entry name" value="MDR_like_2"/>
    <property type="match status" value="1"/>
</dbReference>
<dbReference type="Gene3D" id="3.90.180.10">
    <property type="entry name" value="Medium-chain alcohol dehydrogenases, catalytic domain"/>
    <property type="match status" value="1"/>
</dbReference>
<gene>
    <name evidence="3" type="ORF">O4213_28175</name>
</gene>
<accession>A0ABT4N7J3</accession>
<dbReference type="PANTHER" id="PTHR44154:SF1">
    <property type="entry name" value="QUINONE OXIDOREDUCTASE"/>
    <property type="match status" value="1"/>
</dbReference>
<dbReference type="InterPro" id="IPR051603">
    <property type="entry name" value="Zinc-ADH_QOR/CCCR"/>
</dbReference>
<evidence type="ECO:0000259" key="2">
    <source>
        <dbReference type="SMART" id="SM00829"/>
    </source>
</evidence>
<sequence length="300" mass="30548">MRAVLTTGNQDLRVTDIATPEPGTGQVRIRVRAAAVNPVDLSTADGMFHNLGLLPPDAVVGIGWDVSGVVDAVGAEVRAFRPGDEVVGLRTGFDAGIGTYSEQVVLNADAIAPLPAGLDLTRAAAVPLIAQTAAQAIALLGPQVKTLLVTGSSGGVGSYAIPLAARRGLTVTALGKADDAERLRESGADVVATSLEDVQGQRFDAVLDPAVIGTDLFTFIVDAGQYVGLIPAAVPPSEREIEVEAVSVHADGTELAGLLIDVAAGRLPLRIAGEFPLAEVQKAHAAVAAKAAPGRLLVTA</sequence>
<protein>
    <submittedName>
        <fullName evidence="3">NADP-dependent oxidoreductase</fullName>
    </submittedName>
</protein>
<proteinExistence type="predicted"/>
<evidence type="ECO:0000256" key="1">
    <source>
        <dbReference type="ARBA" id="ARBA00022857"/>
    </source>
</evidence>
<evidence type="ECO:0000313" key="3">
    <source>
        <dbReference type="EMBL" id="MCZ4553897.1"/>
    </source>
</evidence>
<evidence type="ECO:0000313" key="4">
    <source>
        <dbReference type="Proteomes" id="UP001067235"/>
    </source>
</evidence>
<dbReference type="Gene3D" id="3.40.50.720">
    <property type="entry name" value="NAD(P)-binding Rossmann-like Domain"/>
    <property type="match status" value="1"/>
</dbReference>
<dbReference type="InterPro" id="IPR036291">
    <property type="entry name" value="NAD(P)-bd_dom_sf"/>
</dbReference>
<name>A0ABT4N7J3_GORRU</name>
<dbReference type="SUPFAM" id="SSF51735">
    <property type="entry name" value="NAD(P)-binding Rossmann-fold domains"/>
    <property type="match status" value="1"/>
</dbReference>